<reference evidence="1" key="1">
    <citation type="submission" date="2021-03" db="EMBL/GenBank/DDBJ databases">
        <title>Whole genome shotgun sequence of Actinoplanes consettensis NBRC 14913.</title>
        <authorList>
            <person name="Komaki H."/>
            <person name="Tamura T."/>
        </authorList>
    </citation>
    <scope>NUCLEOTIDE SEQUENCE</scope>
    <source>
        <strain evidence="1">NBRC 14913</strain>
    </source>
</reference>
<evidence type="ECO:0000313" key="1">
    <source>
        <dbReference type="EMBL" id="GIM72957.1"/>
    </source>
</evidence>
<evidence type="ECO:0000313" key="2">
    <source>
        <dbReference type="Proteomes" id="UP000680865"/>
    </source>
</evidence>
<dbReference type="AlphaFoldDB" id="A0A919VRA4"/>
<dbReference type="Proteomes" id="UP000680865">
    <property type="component" value="Unassembled WGS sequence"/>
</dbReference>
<comment type="caution">
    <text evidence="1">The sequence shown here is derived from an EMBL/GenBank/DDBJ whole genome shotgun (WGS) entry which is preliminary data.</text>
</comment>
<keyword evidence="2" id="KW-1185">Reference proteome</keyword>
<protein>
    <submittedName>
        <fullName evidence="1">Uncharacterized protein</fullName>
    </submittedName>
</protein>
<name>A0A919VRA4_9ACTN</name>
<sequence>MDDTAAAYAGATLVGFYGEKPKKMQDWLTSLQNKIGARVPTFVPRSLEQIHATVIGLEFRLRPVTAQDVLGLAHSVSRGLEHPVDLRFGGYLPRSSSFTSRGQDPYERAFGLRGGQAIVIGWPFPPTQVLAGIRREAEAFGFRHRYHEPGNELDPDCYLVLGEYSTAPEPSAETEIRDILAADPVHVSLRPADLSLIRYRNTSLDPASSEQIRLPDGLSLAVATQLAAEPPPSHRA</sequence>
<dbReference type="EMBL" id="BOQP01000016">
    <property type="protein sequence ID" value="GIM72957.1"/>
    <property type="molecule type" value="Genomic_DNA"/>
</dbReference>
<organism evidence="1 2">
    <name type="scientific">Winogradskya consettensis</name>
    <dbReference type="NCBI Taxonomy" id="113560"/>
    <lineage>
        <taxon>Bacteria</taxon>
        <taxon>Bacillati</taxon>
        <taxon>Actinomycetota</taxon>
        <taxon>Actinomycetes</taxon>
        <taxon>Micromonosporales</taxon>
        <taxon>Micromonosporaceae</taxon>
        <taxon>Winogradskya</taxon>
    </lineage>
</organism>
<proteinExistence type="predicted"/>
<dbReference type="RefSeq" id="WP_212998073.1">
    <property type="nucleotide sequence ID" value="NZ_BAAATW010000007.1"/>
</dbReference>
<accession>A0A919VRA4</accession>
<gene>
    <name evidence="1" type="ORF">Aco04nite_32870</name>
</gene>